<reference evidence="1 2" key="1">
    <citation type="submission" date="2015-04" db="EMBL/GenBank/DDBJ databases">
        <title>Complete genome sequence of Schizopora paradoxa KUC8140, a cosmopolitan wood degrader in East Asia.</title>
        <authorList>
            <consortium name="DOE Joint Genome Institute"/>
            <person name="Min B."/>
            <person name="Park H."/>
            <person name="Jang Y."/>
            <person name="Kim J.-J."/>
            <person name="Kim K.H."/>
            <person name="Pangilinan J."/>
            <person name="Lipzen A."/>
            <person name="Riley R."/>
            <person name="Grigoriev I.V."/>
            <person name="Spatafora J.W."/>
            <person name="Choi I.-G."/>
        </authorList>
    </citation>
    <scope>NUCLEOTIDE SEQUENCE [LARGE SCALE GENOMIC DNA]</scope>
    <source>
        <strain evidence="1 2">KUC8140</strain>
    </source>
</reference>
<name>A0A0H2R6H4_9AGAM</name>
<sequence>MTLNAAKRYLKFWRLTLQRSGHRSNRFADDSSSQEILRVLNREDGVDSDSTGKRMVVRLAVKIPMLFEDEAWTFICMMPIKTHSSNRAFLREASEDETKITGVNRRDHHSVKVMNDKSSYSKRQSYTGARQPRDEFLSNKDAAFQAETLEPDSISRVVPIILQVPGLPFVPSLRFDKTARLLSRKS</sequence>
<proteinExistence type="predicted"/>
<organism evidence="1 2">
    <name type="scientific">Schizopora paradoxa</name>
    <dbReference type="NCBI Taxonomy" id="27342"/>
    <lineage>
        <taxon>Eukaryota</taxon>
        <taxon>Fungi</taxon>
        <taxon>Dikarya</taxon>
        <taxon>Basidiomycota</taxon>
        <taxon>Agaricomycotina</taxon>
        <taxon>Agaricomycetes</taxon>
        <taxon>Hymenochaetales</taxon>
        <taxon>Schizoporaceae</taxon>
        <taxon>Schizopora</taxon>
    </lineage>
</organism>
<dbReference type="AlphaFoldDB" id="A0A0H2R6H4"/>
<dbReference type="EMBL" id="KQ086171">
    <property type="protein sequence ID" value="KLO06932.1"/>
    <property type="molecule type" value="Genomic_DNA"/>
</dbReference>
<gene>
    <name evidence="1" type="ORF">SCHPADRAFT_895039</name>
</gene>
<evidence type="ECO:0000313" key="1">
    <source>
        <dbReference type="EMBL" id="KLO06932.1"/>
    </source>
</evidence>
<keyword evidence="2" id="KW-1185">Reference proteome</keyword>
<dbReference type="Proteomes" id="UP000053477">
    <property type="component" value="Unassembled WGS sequence"/>
</dbReference>
<protein>
    <submittedName>
        <fullName evidence="1">Uncharacterized protein</fullName>
    </submittedName>
</protein>
<evidence type="ECO:0000313" key="2">
    <source>
        <dbReference type="Proteomes" id="UP000053477"/>
    </source>
</evidence>
<accession>A0A0H2R6H4</accession>
<dbReference type="InParanoid" id="A0A0H2R6H4"/>